<keyword evidence="3" id="KW-1185">Reference proteome</keyword>
<dbReference type="InterPro" id="IPR029044">
    <property type="entry name" value="Nucleotide-diphossugar_trans"/>
</dbReference>
<dbReference type="SUPFAM" id="SSF53448">
    <property type="entry name" value="Nucleotide-diphospho-sugar transferases"/>
    <property type="match status" value="1"/>
</dbReference>
<dbReference type="EMBL" id="CP006650">
    <property type="protein sequence ID" value="AGT10450.1"/>
    <property type="molecule type" value="Genomic_DNA"/>
</dbReference>
<organism evidence="2 3">
    <name type="scientific">Paracoccus aminophilus JCM 7686</name>
    <dbReference type="NCBI Taxonomy" id="1367847"/>
    <lineage>
        <taxon>Bacteria</taxon>
        <taxon>Pseudomonadati</taxon>
        <taxon>Pseudomonadota</taxon>
        <taxon>Alphaproteobacteria</taxon>
        <taxon>Rhodobacterales</taxon>
        <taxon>Paracoccaceae</taxon>
        <taxon>Paracoccus</taxon>
    </lineage>
</organism>
<gene>
    <name evidence="2" type="ORF">JCM7686_3415</name>
</gene>
<dbReference type="STRING" id="1367847.JCM7686_3415"/>
<dbReference type="RefSeq" id="WP_020952086.1">
    <property type="nucleotide sequence ID" value="NC_022041.1"/>
</dbReference>
<keyword evidence="2" id="KW-0328">Glycosyltransferase</keyword>
<accession>S5Y3Y7</accession>
<evidence type="ECO:0000313" key="2">
    <source>
        <dbReference type="EMBL" id="AGT10450.1"/>
    </source>
</evidence>
<reference evidence="2 3" key="1">
    <citation type="journal article" date="2014" name="BMC Genomics">
        <title>Architecture and functions of a multipartite genome of the methylotrophic bacterium Paracoccus aminophilus JCM 7686, containing primary and secondary chromids.</title>
        <authorList>
            <person name="Dziewit L."/>
            <person name="Czarnecki J."/>
            <person name="Wibberg D."/>
            <person name="Radlinska M."/>
            <person name="Mrozek P."/>
            <person name="Szymczak M."/>
            <person name="Schluter A."/>
            <person name="Puhler A."/>
            <person name="Bartosik D."/>
        </authorList>
    </citation>
    <scope>NUCLEOTIDE SEQUENCE [LARGE SCALE GENOMIC DNA]</scope>
    <source>
        <strain evidence="2">JCM 7686</strain>
    </source>
</reference>
<dbReference type="AlphaFoldDB" id="S5Y3Y7"/>
<dbReference type="EC" id="2.4.1.-" evidence="2"/>
<evidence type="ECO:0000259" key="1">
    <source>
        <dbReference type="Pfam" id="PF00535"/>
    </source>
</evidence>
<dbReference type="InterPro" id="IPR001173">
    <property type="entry name" value="Glyco_trans_2-like"/>
</dbReference>
<dbReference type="HOGENOM" id="CLU_025996_2_0_5"/>
<feature type="domain" description="Glycosyltransferase 2-like" evidence="1">
    <location>
        <begin position="27"/>
        <end position="185"/>
    </location>
</feature>
<dbReference type="Gene3D" id="3.90.550.10">
    <property type="entry name" value="Spore Coat Polysaccharide Biosynthesis Protein SpsA, Chain A"/>
    <property type="match status" value="1"/>
</dbReference>
<dbReference type="KEGG" id="pami:JCM7686_3415"/>
<proteinExistence type="predicted"/>
<keyword evidence="2" id="KW-0808">Transferase</keyword>
<dbReference type="GO" id="GO:0016757">
    <property type="term" value="F:glycosyltransferase activity"/>
    <property type="evidence" value="ECO:0007669"/>
    <property type="project" value="UniProtKB-KW"/>
</dbReference>
<dbReference type="OrthoDB" id="9802649at2"/>
<protein>
    <submittedName>
        <fullName evidence="2">Glycosyl transferase</fullName>
        <ecNumber evidence="2">2.4.1.-</ecNumber>
    </submittedName>
</protein>
<sequence length="326" mass="35552">MERETIFPDAASLPAGPGTSVEKRVAVLMAVRNGMPHLPAQIASIQTQDHANWCLLASDDASEDGSQDCLTTAAAADPTRIALMTGPGRGYGENFRALILNAPEADVATLADQDDIWLPERLSRGIARLEADGEAPAILLARRDLVDEDLGNRRPEIPLFTTPDFRNALFESVTPGNAMLINRAAFALIREAMHRAGPVGSHDWFIYQIASGAGIRILTDDRATILYRQHGGNAVGAIGGLGQLLRRIRRFSDRTYLEALTESWAGLARVADLLTPENRALLHQAQSLPTLGKSARARAFDQAGFHRVRRADHLLLRHVLLRRLSA</sequence>
<evidence type="ECO:0000313" key="3">
    <source>
        <dbReference type="Proteomes" id="UP000015480"/>
    </source>
</evidence>
<name>S5Y3Y7_PARAH</name>
<dbReference type="eggNOG" id="COG0463">
    <property type="taxonomic scope" value="Bacteria"/>
</dbReference>
<dbReference type="Pfam" id="PF00535">
    <property type="entry name" value="Glycos_transf_2"/>
    <property type="match status" value="1"/>
</dbReference>
<dbReference type="PATRIC" id="fig|1367847.3.peg.3447"/>
<dbReference type="Proteomes" id="UP000015480">
    <property type="component" value="Chromosome"/>
</dbReference>